<proteinExistence type="predicted"/>
<evidence type="ECO:0008006" key="4">
    <source>
        <dbReference type="Google" id="ProtNLM"/>
    </source>
</evidence>
<sequence>MITAIKKMIVDILATSCAVLLFLAIVGVVIDGYSIKDVWNGSFPVSLLFQLIGANILIHLGLFFARKFESKYPVLEYMLDIILIVVIILVCNAFFGWREEKQWVLVVTGIVVYIFGLSINFVKVRNDAEEMNKILQKRKKKNTHSAS</sequence>
<reference evidence="2" key="1">
    <citation type="submission" date="2021-01" db="EMBL/GenBank/DDBJ databases">
        <title>Description of Breznakiella homolactica.</title>
        <authorList>
            <person name="Song Y."/>
            <person name="Brune A."/>
        </authorList>
    </citation>
    <scope>NUCLEOTIDE SEQUENCE</scope>
    <source>
        <strain evidence="2">RmG30</strain>
    </source>
</reference>
<dbReference type="RefSeq" id="WP_215626910.1">
    <property type="nucleotide sequence ID" value="NZ_CP067089.2"/>
</dbReference>
<keyword evidence="1" id="KW-0472">Membrane</keyword>
<dbReference type="AlphaFoldDB" id="A0A7T7XNR0"/>
<feature type="transmembrane region" description="Helical" evidence="1">
    <location>
        <begin position="12"/>
        <end position="35"/>
    </location>
</feature>
<feature type="transmembrane region" description="Helical" evidence="1">
    <location>
        <begin position="103"/>
        <end position="122"/>
    </location>
</feature>
<keyword evidence="3" id="KW-1185">Reference proteome</keyword>
<keyword evidence="1" id="KW-1133">Transmembrane helix</keyword>
<organism evidence="2 3">
    <name type="scientific">Breznakiella homolactica</name>
    <dbReference type="NCBI Taxonomy" id="2798577"/>
    <lineage>
        <taxon>Bacteria</taxon>
        <taxon>Pseudomonadati</taxon>
        <taxon>Spirochaetota</taxon>
        <taxon>Spirochaetia</taxon>
        <taxon>Spirochaetales</taxon>
        <taxon>Breznakiellaceae</taxon>
        <taxon>Breznakiella</taxon>
    </lineage>
</organism>
<accession>A0A7T7XNR0</accession>
<protein>
    <recommendedName>
        <fullName evidence="4">DUF3021 family protein</fullName>
    </recommendedName>
</protein>
<evidence type="ECO:0000313" key="3">
    <source>
        <dbReference type="Proteomes" id="UP000595917"/>
    </source>
</evidence>
<feature type="transmembrane region" description="Helical" evidence="1">
    <location>
        <begin position="77"/>
        <end position="97"/>
    </location>
</feature>
<keyword evidence="1" id="KW-0812">Transmembrane</keyword>
<dbReference type="EMBL" id="CP067089">
    <property type="protein sequence ID" value="QQO09607.1"/>
    <property type="molecule type" value="Genomic_DNA"/>
</dbReference>
<gene>
    <name evidence="2" type="ORF">JFL75_01425</name>
</gene>
<feature type="transmembrane region" description="Helical" evidence="1">
    <location>
        <begin position="47"/>
        <end position="65"/>
    </location>
</feature>
<dbReference type="KEGG" id="bhc:JFL75_01425"/>
<evidence type="ECO:0000313" key="2">
    <source>
        <dbReference type="EMBL" id="QQO09607.1"/>
    </source>
</evidence>
<name>A0A7T7XNR0_9SPIR</name>
<evidence type="ECO:0000256" key="1">
    <source>
        <dbReference type="SAM" id="Phobius"/>
    </source>
</evidence>
<dbReference type="Proteomes" id="UP000595917">
    <property type="component" value="Chromosome"/>
</dbReference>